<protein>
    <submittedName>
        <fullName evidence="1">Uncharacterized protein</fullName>
    </submittedName>
</protein>
<evidence type="ECO:0000313" key="1">
    <source>
        <dbReference type="EMBL" id="KAL0456196.1"/>
    </source>
</evidence>
<sequence>MKFALGSRMKLSFIDGELFGRLKTLQTWMNGYERITWVIYPSLNITKLRKLWDELACLDPLPVCTCTAHRGIVIREASHQMMQFLMGLSTPFANIRSQILVMDPRPDVVKAFAMLLNVEKELHVHTQFPENSKALAYKLSIRKKGGGRGRGAFTGNITDGSSQYLKNSEGNLSDILRSELKKLLHEDNASDERQRTPLDMVQIHFAEVEEFAGPED</sequence>
<organism evidence="1">
    <name type="scientific">Sesamum latifolium</name>
    <dbReference type="NCBI Taxonomy" id="2727402"/>
    <lineage>
        <taxon>Eukaryota</taxon>
        <taxon>Viridiplantae</taxon>
        <taxon>Streptophyta</taxon>
        <taxon>Embryophyta</taxon>
        <taxon>Tracheophyta</taxon>
        <taxon>Spermatophyta</taxon>
        <taxon>Magnoliopsida</taxon>
        <taxon>eudicotyledons</taxon>
        <taxon>Gunneridae</taxon>
        <taxon>Pentapetalae</taxon>
        <taxon>asterids</taxon>
        <taxon>lamiids</taxon>
        <taxon>Lamiales</taxon>
        <taxon>Pedaliaceae</taxon>
        <taxon>Sesamum</taxon>
    </lineage>
</organism>
<gene>
    <name evidence="1" type="ORF">Slati_0958800</name>
</gene>
<accession>A0AAW2XTX8</accession>
<reference evidence="1" key="1">
    <citation type="submission" date="2020-06" db="EMBL/GenBank/DDBJ databases">
        <authorList>
            <person name="Li T."/>
            <person name="Hu X."/>
            <person name="Zhang T."/>
            <person name="Song X."/>
            <person name="Zhang H."/>
            <person name="Dai N."/>
            <person name="Sheng W."/>
            <person name="Hou X."/>
            <person name="Wei L."/>
        </authorList>
    </citation>
    <scope>NUCLEOTIDE SEQUENCE</scope>
    <source>
        <strain evidence="1">KEN1</strain>
        <tissue evidence="1">Leaf</tissue>
    </source>
</reference>
<reference evidence="1" key="2">
    <citation type="journal article" date="2024" name="Plant">
        <title>Genomic evolution and insights into agronomic trait innovations of Sesamum species.</title>
        <authorList>
            <person name="Miao H."/>
            <person name="Wang L."/>
            <person name="Qu L."/>
            <person name="Liu H."/>
            <person name="Sun Y."/>
            <person name="Le M."/>
            <person name="Wang Q."/>
            <person name="Wei S."/>
            <person name="Zheng Y."/>
            <person name="Lin W."/>
            <person name="Duan Y."/>
            <person name="Cao H."/>
            <person name="Xiong S."/>
            <person name="Wang X."/>
            <person name="Wei L."/>
            <person name="Li C."/>
            <person name="Ma Q."/>
            <person name="Ju M."/>
            <person name="Zhao R."/>
            <person name="Li G."/>
            <person name="Mu C."/>
            <person name="Tian Q."/>
            <person name="Mei H."/>
            <person name="Zhang T."/>
            <person name="Gao T."/>
            <person name="Zhang H."/>
        </authorList>
    </citation>
    <scope>NUCLEOTIDE SEQUENCE</scope>
    <source>
        <strain evidence="1">KEN1</strain>
    </source>
</reference>
<dbReference type="AlphaFoldDB" id="A0AAW2XTX8"/>
<name>A0AAW2XTX8_9LAMI</name>
<dbReference type="PANTHER" id="PTHR34222:SF99">
    <property type="entry name" value="PROTEIN, PUTATIVE-RELATED"/>
    <property type="match status" value="1"/>
</dbReference>
<proteinExistence type="predicted"/>
<comment type="caution">
    <text evidence="1">The sequence shown here is derived from an EMBL/GenBank/DDBJ whole genome shotgun (WGS) entry which is preliminary data.</text>
</comment>
<dbReference type="PANTHER" id="PTHR34222">
    <property type="entry name" value="GAG_PRE-INTEGRS DOMAIN-CONTAINING PROTEIN"/>
    <property type="match status" value="1"/>
</dbReference>
<dbReference type="EMBL" id="JACGWN010000003">
    <property type="protein sequence ID" value="KAL0456196.1"/>
    <property type="molecule type" value="Genomic_DNA"/>
</dbReference>